<sequence length="128" mass="14884">MIHKHITYEEEHQKVIDDIILNVPGVTTPSQAIRYLCMEYDGENKKMRERKLNAMSKELSILLTIITSAMEETIDVSELKEYKNSTLYARAKELVEETIQTNTTIKTTKRKEISEKKTDDLFAKKSPF</sequence>
<dbReference type="EMBL" id="ATIR01000044">
    <property type="protein sequence ID" value="EPI08736.1"/>
    <property type="molecule type" value="Genomic_DNA"/>
</dbReference>
<evidence type="ECO:0000313" key="2">
    <source>
        <dbReference type="Proteomes" id="UP000015750"/>
    </source>
</evidence>
<accession>A0ABC9TPE6</accession>
<dbReference type="AlphaFoldDB" id="A0ABC9TPE6"/>
<reference evidence="1 2" key="1">
    <citation type="submission" date="2013-06" db="EMBL/GenBank/DDBJ databases">
        <authorList>
            <person name="Weinstock G."/>
            <person name="Sodergren E."/>
            <person name="Lobos E.A."/>
            <person name="Fulton L."/>
            <person name="Fulton R."/>
            <person name="Courtney L."/>
            <person name="Fronick C."/>
            <person name="O'Laughlin M."/>
            <person name="Godfrey J."/>
            <person name="Wilson R.M."/>
            <person name="Miner T."/>
            <person name="Farmer C."/>
            <person name="Delehaunty K."/>
            <person name="Cordes M."/>
            <person name="Minx P."/>
            <person name="Tomlinson C."/>
            <person name="Chen J."/>
            <person name="Wollam A."/>
            <person name="Pepin K.H."/>
            <person name="Bhonagiri V."/>
            <person name="Zhang X."/>
            <person name="Warren W."/>
            <person name="Mitreva M."/>
            <person name="Mardis E.R."/>
            <person name="Wilson R.K."/>
        </authorList>
    </citation>
    <scope>NUCLEOTIDE SEQUENCE [LARGE SCALE GENOMIC DNA]</scope>
    <source>
        <strain evidence="1 2">RP2S-4</strain>
    </source>
</reference>
<name>A0ABC9TPE6_ENTFL</name>
<organism evidence="1 2">
    <name type="scientific">Enterococcus faecalis RP2S-4</name>
    <dbReference type="NCBI Taxonomy" id="1244145"/>
    <lineage>
        <taxon>Bacteria</taxon>
        <taxon>Bacillati</taxon>
        <taxon>Bacillota</taxon>
        <taxon>Bacilli</taxon>
        <taxon>Lactobacillales</taxon>
        <taxon>Enterococcaceae</taxon>
        <taxon>Enterococcus</taxon>
    </lineage>
</organism>
<dbReference type="Proteomes" id="UP000015750">
    <property type="component" value="Unassembled WGS sequence"/>
</dbReference>
<dbReference type="RefSeq" id="WP_016627348.1">
    <property type="nucleotide sequence ID" value="NZ_KE351874.1"/>
</dbReference>
<proteinExistence type="predicted"/>
<protein>
    <submittedName>
        <fullName evidence="1">Uncharacterized protein</fullName>
    </submittedName>
</protein>
<comment type="caution">
    <text evidence="1">The sequence shown here is derived from an EMBL/GenBank/DDBJ whole genome shotgun (WGS) entry which is preliminary data.</text>
</comment>
<gene>
    <name evidence="1" type="ORF">D358_01511</name>
</gene>
<evidence type="ECO:0000313" key="1">
    <source>
        <dbReference type="EMBL" id="EPI08736.1"/>
    </source>
</evidence>